<evidence type="ECO:0000256" key="5">
    <source>
        <dbReference type="ARBA" id="ARBA00022692"/>
    </source>
</evidence>
<comment type="subcellular location">
    <subcellularLocation>
        <location evidence="1">Cell inner membrane</location>
        <topology evidence="1">Multi-pass membrane protein</topology>
    </subcellularLocation>
    <subcellularLocation>
        <location evidence="8">Cell membrane</location>
        <topology evidence="8">Multi-pass membrane protein</topology>
    </subcellularLocation>
</comment>
<evidence type="ECO:0000256" key="8">
    <source>
        <dbReference type="RuleBase" id="RU363032"/>
    </source>
</evidence>
<dbReference type="InterPro" id="IPR000515">
    <property type="entry name" value="MetI-like"/>
</dbReference>
<feature type="transmembrane region" description="Helical" evidence="8">
    <location>
        <begin position="437"/>
        <end position="455"/>
    </location>
</feature>
<feature type="transmembrane region" description="Helical" evidence="8">
    <location>
        <begin position="66"/>
        <end position="84"/>
    </location>
</feature>
<organism evidence="10 11">
    <name type="scientific">Undibacterium squillarum</name>
    <dbReference type="NCBI Taxonomy" id="1131567"/>
    <lineage>
        <taxon>Bacteria</taxon>
        <taxon>Pseudomonadati</taxon>
        <taxon>Pseudomonadota</taxon>
        <taxon>Betaproteobacteria</taxon>
        <taxon>Burkholderiales</taxon>
        <taxon>Oxalobacteraceae</taxon>
        <taxon>Undibacterium</taxon>
    </lineage>
</organism>
<evidence type="ECO:0000256" key="1">
    <source>
        <dbReference type="ARBA" id="ARBA00004429"/>
    </source>
</evidence>
<evidence type="ECO:0000256" key="6">
    <source>
        <dbReference type="ARBA" id="ARBA00022989"/>
    </source>
</evidence>
<keyword evidence="7 8" id="KW-0472">Membrane</keyword>
<feature type="transmembrane region" description="Helical" evidence="8">
    <location>
        <begin position="215"/>
        <end position="236"/>
    </location>
</feature>
<keyword evidence="3" id="KW-1003">Cell membrane</keyword>
<feature type="domain" description="ABC transmembrane type-1" evidence="9">
    <location>
        <begin position="30"/>
        <end position="230"/>
    </location>
</feature>
<dbReference type="InterPro" id="IPR035906">
    <property type="entry name" value="MetI-like_sf"/>
</dbReference>
<feature type="transmembrane region" description="Helical" evidence="8">
    <location>
        <begin position="382"/>
        <end position="402"/>
    </location>
</feature>
<feature type="transmembrane region" description="Helical" evidence="8">
    <location>
        <begin position="257"/>
        <end position="277"/>
    </location>
</feature>
<evidence type="ECO:0000256" key="2">
    <source>
        <dbReference type="ARBA" id="ARBA00022448"/>
    </source>
</evidence>
<dbReference type="EMBL" id="BMYU01000004">
    <property type="protein sequence ID" value="GGX41912.1"/>
    <property type="molecule type" value="Genomic_DNA"/>
</dbReference>
<reference evidence="11" key="1">
    <citation type="journal article" date="2019" name="Int. J. Syst. Evol. Microbiol.">
        <title>The Global Catalogue of Microorganisms (GCM) 10K type strain sequencing project: providing services to taxonomists for standard genome sequencing and annotation.</title>
        <authorList>
            <consortium name="The Broad Institute Genomics Platform"/>
            <consortium name="The Broad Institute Genome Sequencing Center for Infectious Disease"/>
            <person name="Wu L."/>
            <person name="Ma J."/>
        </authorList>
    </citation>
    <scope>NUCLEOTIDE SEQUENCE [LARGE SCALE GENOMIC DNA]</scope>
    <source>
        <strain evidence="11">KCTC 23917</strain>
    </source>
</reference>
<gene>
    <name evidence="10" type="ORF">GCM10010946_20540</name>
</gene>
<sequence length="511" mass="55678">MPVLVVSTSLLHPDLTVWAHIAEYVLPDLLVNTASLLLGVSALTLCIGVGLAWLVSVCDFPGRRAFAWMLALPMALPAYVAAFADVGMLDFTGTLQTWLRATFDWQGQLPPVRSRAGVICVFSLSLYPYVYLLSRQAFSTQGKRALEAAQSLGYSPWQGFWRIALPAARPWIAGGLLLVWMETLADFGTVSVFNFDTFTTAIYKSWFALFSMQAASQLSALLVLLVLLLAGAESWLRRRRKFTGGGKNAASHYQLHGWRAAAAFSACCLTLLLAFFLPVAQLLAWALQTRDSVDARYLGFIGHSVLLAGGSALAACAFALILARTARLYPGNGTQLMTKLATLGYAIPGSVLAVGIFIPVAWLDTQIASLSQTGGSSAQMFLRGSVLVMMLAFVIRFLAVAYHPVDSAMQRISQNHEDAARILGLSGLRLFHRLHWGMLKGGLFTAVLMVFVDVMKEMPITLMLRPFGWDTLSVRIFEMTSEGMWENAATPALALIIAGLLPVILLGRQHQ</sequence>
<keyword evidence="5 8" id="KW-0812">Transmembrane</keyword>
<accession>A0ABQ2XY23</accession>
<feature type="transmembrane region" description="Helical" evidence="8">
    <location>
        <begin position="297"/>
        <end position="322"/>
    </location>
</feature>
<keyword evidence="11" id="KW-1185">Reference proteome</keyword>
<keyword evidence="4" id="KW-0997">Cell inner membrane</keyword>
<dbReference type="SUPFAM" id="SSF161098">
    <property type="entry name" value="MetI-like"/>
    <property type="match status" value="2"/>
</dbReference>
<feature type="transmembrane region" description="Helical" evidence="8">
    <location>
        <begin position="488"/>
        <end position="507"/>
    </location>
</feature>
<dbReference type="PANTHER" id="PTHR43357:SF3">
    <property type="entry name" value="FE(3+)-TRANSPORT SYSTEM PERMEASE PROTEIN FBPB 2"/>
    <property type="match status" value="1"/>
</dbReference>
<evidence type="ECO:0000256" key="7">
    <source>
        <dbReference type="ARBA" id="ARBA00023136"/>
    </source>
</evidence>
<feature type="transmembrane region" description="Helical" evidence="8">
    <location>
        <begin position="116"/>
        <end position="134"/>
    </location>
</feature>
<protein>
    <submittedName>
        <fullName evidence="10">Iron ABC transporter substrate-binding protein</fullName>
    </submittedName>
</protein>
<dbReference type="PANTHER" id="PTHR43357">
    <property type="entry name" value="INNER MEMBRANE ABC TRANSPORTER PERMEASE PROTEIN YDCV"/>
    <property type="match status" value="1"/>
</dbReference>
<name>A0ABQ2XY23_9BURK</name>
<dbReference type="Proteomes" id="UP000653343">
    <property type="component" value="Unassembled WGS sequence"/>
</dbReference>
<dbReference type="Pfam" id="PF00528">
    <property type="entry name" value="BPD_transp_1"/>
    <property type="match status" value="2"/>
</dbReference>
<evidence type="ECO:0000256" key="3">
    <source>
        <dbReference type="ARBA" id="ARBA00022475"/>
    </source>
</evidence>
<proteinExistence type="inferred from homology"/>
<comment type="caution">
    <text evidence="10">The sequence shown here is derived from an EMBL/GenBank/DDBJ whole genome shotgun (WGS) entry which is preliminary data.</text>
</comment>
<feature type="transmembrane region" description="Helical" evidence="8">
    <location>
        <begin position="29"/>
        <end position="54"/>
    </location>
</feature>
<dbReference type="Gene3D" id="1.10.3720.10">
    <property type="entry name" value="MetI-like"/>
    <property type="match status" value="2"/>
</dbReference>
<feature type="domain" description="ABC transmembrane type-1" evidence="9">
    <location>
        <begin position="301"/>
        <end position="506"/>
    </location>
</feature>
<keyword evidence="6 8" id="KW-1133">Transmembrane helix</keyword>
<dbReference type="PROSITE" id="PS50928">
    <property type="entry name" value="ABC_TM1"/>
    <property type="match status" value="2"/>
</dbReference>
<evidence type="ECO:0000313" key="10">
    <source>
        <dbReference type="EMBL" id="GGX41912.1"/>
    </source>
</evidence>
<feature type="transmembrane region" description="Helical" evidence="8">
    <location>
        <begin position="343"/>
        <end position="362"/>
    </location>
</feature>
<comment type="similarity">
    <text evidence="8">Belongs to the binding-protein-dependent transport system permease family.</text>
</comment>
<evidence type="ECO:0000256" key="4">
    <source>
        <dbReference type="ARBA" id="ARBA00022519"/>
    </source>
</evidence>
<feature type="transmembrane region" description="Helical" evidence="8">
    <location>
        <begin position="171"/>
        <end position="195"/>
    </location>
</feature>
<keyword evidence="2 8" id="KW-0813">Transport</keyword>
<dbReference type="CDD" id="cd06261">
    <property type="entry name" value="TM_PBP2"/>
    <property type="match status" value="2"/>
</dbReference>
<evidence type="ECO:0000259" key="9">
    <source>
        <dbReference type="PROSITE" id="PS50928"/>
    </source>
</evidence>
<evidence type="ECO:0000313" key="11">
    <source>
        <dbReference type="Proteomes" id="UP000653343"/>
    </source>
</evidence>